<reference evidence="3 4" key="1">
    <citation type="submission" date="2024-06" db="EMBL/GenBank/DDBJ databases">
        <authorList>
            <person name="Kraege A."/>
            <person name="Thomma B."/>
        </authorList>
    </citation>
    <scope>NUCLEOTIDE SEQUENCE [LARGE SCALE GENOMIC DNA]</scope>
</reference>
<keyword evidence="1" id="KW-0328">Glycosyltransferase</keyword>
<organism evidence="3 4">
    <name type="scientific">Coccomyxa viridis</name>
    <dbReference type="NCBI Taxonomy" id="1274662"/>
    <lineage>
        <taxon>Eukaryota</taxon>
        <taxon>Viridiplantae</taxon>
        <taxon>Chlorophyta</taxon>
        <taxon>core chlorophytes</taxon>
        <taxon>Trebouxiophyceae</taxon>
        <taxon>Trebouxiophyceae incertae sedis</taxon>
        <taxon>Coccomyxaceae</taxon>
        <taxon>Coccomyxa</taxon>
    </lineage>
</organism>
<comment type="caution">
    <text evidence="3">The sequence shown here is derived from an EMBL/GenBank/DDBJ whole genome shotgun (WGS) entry which is preliminary data.</text>
</comment>
<dbReference type="SUPFAM" id="SSF53756">
    <property type="entry name" value="UDP-Glycosyltransferase/glycogen phosphorylase"/>
    <property type="match status" value="1"/>
</dbReference>
<dbReference type="Gene3D" id="3.40.50.2000">
    <property type="entry name" value="Glycogen Phosphorylase B"/>
    <property type="match status" value="1"/>
</dbReference>
<evidence type="ECO:0000313" key="4">
    <source>
        <dbReference type="Proteomes" id="UP001497392"/>
    </source>
</evidence>
<evidence type="ECO:0000313" key="3">
    <source>
        <dbReference type="EMBL" id="CAL5228006.1"/>
    </source>
</evidence>
<dbReference type="PANTHER" id="PTHR48043">
    <property type="entry name" value="EG:EG0003.4 PROTEIN-RELATED"/>
    <property type="match status" value="1"/>
</dbReference>
<dbReference type="Proteomes" id="UP001497392">
    <property type="component" value="Unassembled WGS sequence"/>
</dbReference>
<keyword evidence="2" id="KW-0808">Transferase</keyword>
<dbReference type="Pfam" id="PF00201">
    <property type="entry name" value="UDPGT"/>
    <property type="match status" value="1"/>
</dbReference>
<dbReference type="InterPro" id="IPR002213">
    <property type="entry name" value="UDP_glucos_trans"/>
</dbReference>
<keyword evidence="4" id="KW-1185">Reference proteome</keyword>
<sequence>MYQAAYHGVPVVALPFQEFQPENAAKMIARGMGVKISKEDITTSAFREAIHKVLTDPSYAAAAARVSRKLRARKRMPVQEAAGM</sequence>
<evidence type="ECO:0000256" key="1">
    <source>
        <dbReference type="ARBA" id="ARBA00022676"/>
    </source>
</evidence>
<gene>
    <name evidence="3" type="primary">g11061</name>
    <name evidence="3" type="ORF">VP750_LOCUS9912</name>
</gene>
<dbReference type="PANTHER" id="PTHR48043:SF145">
    <property type="entry name" value="FI06409P-RELATED"/>
    <property type="match status" value="1"/>
</dbReference>
<protein>
    <submittedName>
        <fullName evidence="3">G11061 protein</fullName>
    </submittedName>
</protein>
<name>A0ABP1G702_9CHLO</name>
<proteinExistence type="predicted"/>
<evidence type="ECO:0000256" key="2">
    <source>
        <dbReference type="ARBA" id="ARBA00022679"/>
    </source>
</evidence>
<dbReference type="EMBL" id="CAXHTA020000017">
    <property type="protein sequence ID" value="CAL5228006.1"/>
    <property type="molecule type" value="Genomic_DNA"/>
</dbReference>
<dbReference type="InterPro" id="IPR050271">
    <property type="entry name" value="UDP-glycosyltransferase"/>
</dbReference>
<accession>A0ABP1G702</accession>